<dbReference type="PANTHER" id="PTHR31672">
    <property type="entry name" value="BNACNNG10540D PROTEIN"/>
    <property type="match status" value="1"/>
</dbReference>
<reference evidence="2 3" key="1">
    <citation type="submission" date="2023-10" db="EMBL/GenBank/DDBJ databases">
        <title>Genome-Wide Identification Analysis in wild type Solanum Pinnatisectum Reveals Some Genes Defensing Phytophthora Infestans.</title>
        <authorList>
            <person name="Sun C."/>
        </authorList>
    </citation>
    <scope>NUCLEOTIDE SEQUENCE [LARGE SCALE GENOMIC DNA]</scope>
    <source>
        <strain evidence="2">LQN</strain>
        <tissue evidence="2">Leaf</tissue>
    </source>
</reference>
<accession>A0AAV9K073</accession>
<comment type="caution">
    <text evidence="2">The sequence shown here is derived from an EMBL/GenBank/DDBJ whole genome shotgun (WGS) entry which is preliminary data.</text>
</comment>
<dbReference type="InterPro" id="IPR050796">
    <property type="entry name" value="SCF_F-box_component"/>
</dbReference>
<protein>
    <recommendedName>
        <fullName evidence="1">F-box associated beta-propeller type 3 domain-containing protein</fullName>
    </recommendedName>
</protein>
<dbReference type="Pfam" id="PF08268">
    <property type="entry name" value="FBA_3"/>
    <property type="match status" value="1"/>
</dbReference>
<dbReference type="SUPFAM" id="SSF50965">
    <property type="entry name" value="Galactose oxidase, central domain"/>
    <property type="match status" value="1"/>
</dbReference>
<dbReference type="InterPro" id="IPR011043">
    <property type="entry name" value="Gal_Oxase/kelch_b-propeller"/>
</dbReference>
<evidence type="ECO:0000313" key="2">
    <source>
        <dbReference type="EMBL" id="KAK4706726.1"/>
    </source>
</evidence>
<evidence type="ECO:0000313" key="3">
    <source>
        <dbReference type="Proteomes" id="UP001311915"/>
    </source>
</evidence>
<dbReference type="InterPro" id="IPR013187">
    <property type="entry name" value="F-box-assoc_dom_typ3"/>
</dbReference>
<feature type="domain" description="F-box associated beta-propeller type 3" evidence="1">
    <location>
        <begin position="2"/>
        <end position="205"/>
    </location>
</feature>
<dbReference type="AlphaFoldDB" id="A0AAV9K073"/>
<name>A0AAV9K073_9SOLN</name>
<dbReference type="NCBIfam" id="TIGR01640">
    <property type="entry name" value="F_box_assoc_1"/>
    <property type="match status" value="1"/>
</dbReference>
<dbReference type="PANTHER" id="PTHR31672:SF13">
    <property type="entry name" value="F-BOX PROTEIN CPR30-LIKE"/>
    <property type="match status" value="1"/>
</dbReference>
<gene>
    <name evidence="2" type="ORF">R3W88_033690</name>
</gene>
<keyword evidence="3" id="KW-1185">Reference proteome</keyword>
<dbReference type="Proteomes" id="UP001311915">
    <property type="component" value="Unassembled WGS sequence"/>
</dbReference>
<organism evidence="2 3">
    <name type="scientific">Solanum pinnatisectum</name>
    <name type="common">tansyleaf nightshade</name>
    <dbReference type="NCBI Taxonomy" id="50273"/>
    <lineage>
        <taxon>Eukaryota</taxon>
        <taxon>Viridiplantae</taxon>
        <taxon>Streptophyta</taxon>
        <taxon>Embryophyta</taxon>
        <taxon>Tracheophyta</taxon>
        <taxon>Spermatophyta</taxon>
        <taxon>Magnoliopsida</taxon>
        <taxon>eudicotyledons</taxon>
        <taxon>Gunneridae</taxon>
        <taxon>Pentapetalae</taxon>
        <taxon>asterids</taxon>
        <taxon>lamiids</taxon>
        <taxon>Solanales</taxon>
        <taxon>Solanaceae</taxon>
        <taxon>Solanoideae</taxon>
        <taxon>Solaneae</taxon>
        <taxon>Solanum</taxon>
    </lineage>
</organism>
<dbReference type="InterPro" id="IPR017451">
    <property type="entry name" value="F-box-assoc_interact_dom"/>
</dbReference>
<evidence type="ECO:0000259" key="1">
    <source>
        <dbReference type="Pfam" id="PF08268"/>
    </source>
</evidence>
<proteinExistence type="predicted"/>
<sequence>MDSINGLICLVDWSNNLFIWNPSIRKYKKLPDSKSNLIDAINFIYGFGYDKFREDYKIEACTYYHGHLHNVEVQIYSLKSDSWRSINCLNKGVRIYRSCKFVNGKIYWTSYTFSDRYIIYIDLVNEKWIKVEQPSYEEEDYDLQLGIYGSDLSDYINNRRKFVSLWVIKKSWTKIFSIKYDDSPFSYVLPFFMSNKGEIMVCFASTNFMIDNPNDESLRPAVIDSNEFSYAEIYIEGLVSSFST</sequence>
<dbReference type="EMBL" id="JAWPEI010000052">
    <property type="protein sequence ID" value="KAK4706726.1"/>
    <property type="molecule type" value="Genomic_DNA"/>
</dbReference>